<evidence type="ECO:0000313" key="2">
    <source>
        <dbReference type="Proteomes" id="UP000775213"/>
    </source>
</evidence>
<accession>A0AAV7HCN4</accession>
<organism evidence="1 2">
    <name type="scientific">Dendrobium chrysotoxum</name>
    <name type="common">Orchid</name>
    <dbReference type="NCBI Taxonomy" id="161865"/>
    <lineage>
        <taxon>Eukaryota</taxon>
        <taxon>Viridiplantae</taxon>
        <taxon>Streptophyta</taxon>
        <taxon>Embryophyta</taxon>
        <taxon>Tracheophyta</taxon>
        <taxon>Spermatophyta</taxon>
        <taxon>Magnoliopsida</taxon>
        <taxon>Liliopsida</taxon>
        <taxon>Asparagales</taxon>
        <taxon>Orchidaceae</taxon>
        <taxon>Epidendroideae</taxon>
        <taxon>Malaxideae</taxon>
        <taxon>Dendrobiinae</taxon>
        <taxon>Dendrobium</taxon>
    </lineage>
</organism>
<reference evidence="1 2" key="1">
    <citation type="journal article" date="2021" name="Hortic Res">
        <title>Chromosome-scale assembly of the Dendrobium chrysotoxum genome enhances the understanding of orchid evolution.</title>
        <authorList>
            <person name="Zhang Y."/>
            <person name="Zhang G.Q."/>
            <person name="Zhang D."/>
            <person name="Liu X.D."/>
            <person name="Xu X.Y."/>
            <person name="Sun W.H."/>
            <person name="Yu X."/>
            <person name="Zhu X."/>
            <person name="Wang Z.W."/>
            <person name="Zhao X."/>
            <person name="Zhong W.Y."/>
            <person name="Chen H."/>
            <person name="Yin W.L."/>
            <person name="Huang T."/>
            <person name="Niu S.C."/>
            <person name="Liu Z.J."/>
        </authorList>
    </citation>
    <scope>NUCLEOTIDE SEQUENCE [LARGE SCALE GENOMIC DNA]</scope>
    <source>
        <strain evidence="1">Lindl</strain>
    </source>
</reference>
<protein>
    <submittedName>
        <fullName evidence="1">Uncharacterized protein</fullName>
    </submittedName>
</protein>
<comment type="caution">
    <text evidence="1">The sequence shown here is derived from an EMBL/GenBank/DDBJ whole genome shotgun (WGS) entry which is preliminary data.</text>
</comment>
<sequence>MPVTVGLIALFKDRGAILTLELLSQIGRLTSDTSKWLDIRTRDPAKSWASPFFFVRNDWGLLEK</sequence>
<name>A0AAV7HCN4_DENCH</name>
<dbReference type="EMBL" id="JAGFBR010000005">
    <property type="protein sequence ID" value="KAH0466676.1"/>
    <property type="molecule type" value="Genomic_DNA"/>
</dbReference>
<dbReference type="AlphaFoldDB" id="A0AAV7HCN4"/>
<dbReference type="Proteomes" id="UP000775213">
    <property type="component" value="Unassembled WGS sequence"/>
</dbReference>
<evidence type="ECO:0000313" key="1">
    <source>
        <dbReference type="EMBL" id="KAH0466676.1"/>
    </source>
</evidence>
<gene>
    <name evidence="1" type="ORF">IEQ34_003914</name>
</gene>
<keyword evidence="2" id="KW-1185">Reference proteome</keyword>
<proteinExistence type="predicted"/>